<accession>A0AAN9QI44</accession>
<evidence type="ECO:0000313" key="2">
    <source>
        <dbReference type="Proteomes" id="UP001374584"/>
    </source>
</evidence>
<dbReference type="Proteomes" id="UP001374584">
    <property type="component" value="Unassembled WGS sequence"/>
</dbReference>
<comment type="caution">
    <text evidence="1">The sequence shown here is derived from an EMBL/GenBank/DDBJ whole genome shotgun (WGS) entry which is preliminary data.</text>
</comment>
<evidence type="ECO:0000313" key="1">
    <source>
        <dbReference type="EMBL" id="KAK7332283.1"/>
    </source>
</evidence>
<dbReference type="EMBL" id="JAYMYR010000011">
    <property type="protein sequence ID" value="KAK7332283.1"/>
    <property type="molecule type" value="Genomic_DNA"/>
</dbReference>
<proteinExistence type="predicted"/>
<organism evidence="1 2">
    <name type="scientific">Phaseolus coccineus</name>
    <name type="common">Scarlet runner bean</name>
    <name type="synonym">Phaseolus multiflorus</name>
    <dbReference type="NCBI Taxonomy" id="3886"/>
    <lineage>
        <taxon>Eukaryota</taxon>
        <taxon>Viridiplantae</taxon>
        <taxon>Streptophyta</taxon>
        <taxon>Embryophyta</taxon>
        <taxon>Tracheophyta</taxon>
        <taxon>Spermatophyta</taxon>
        <taxon>Magnoliopsida</taxon>
        <taxon>eudicotyledons</taxon>
        <taxon>Gunneridae</taxon>
        <taxon>Pentapetalae</taxon>
        <taxon>rosids</taxon>
        <taxon>fabids</taxon>
        <taxon>Fabales</taxon>
        <taxon>Fabaceae</taxon>
        <taxon>Papilionoideae</taxon>
        <taxon>50 kb inversion clade</taxon>
        <taxon>NPAAA clade</taxon>
        <taxon>indigoferoid/millettioid clade</taxon>
        <taxon>Phaseoleae</taxon>
        <taxon>Phaseolus</taxon>
    </lineage>
</organism>
<gene>
    <name evidence="1" type="ORF">VNO80_29033</name>
</gene>
<reference evidence="1 2" key="1">
    <citation type="submission" date="2024-01" db="EMBL/GenBank/DDBJ databases">
        <title>The genomes of 5 underutilized Papilionoideae crops provide insights into root nodulation and disease resistanc.</title>
        <authorList>
            <person name="Jiang F."/>
        </authorList>
    </citation>
    <scope>NUCLEOTIDE SEQUENCE [LARGE SCALE GENOMIC DNA]</scope>
    <source>
        <strain evidence="1">JINMINGXINNONG_FW02</strain>
        <tissue evidence="1">Leaves</tissue>
    </source>
</reference>
<keyword evidence="2" id="KW-1185">Reference proteome</keyword>
<name>A0AAN9QI44_PHACN</name>
<dbReference type="AlphaFoldDB" id="A0AAN9QI44"/>
<protein>
    <submittedName>
        <fullName evidence="1">Uncharacterized protein</fullName>
    </submittedName>
</protein>
<sequence>MWYNASLAFVSYFSCVQDTLVGGTRQRLDDGKAFYDRKRVLNHKHCSAACAKHSFEKPHRSLLIRFHRHRIFLLLPSVAAHRRRRGILNVDDIVK</sequence>